<dbReference type="RefSeq" id="WP_140002250.1">
    <property type="nucleotide sequence ID" value="NZ_VFJE01000056.1"/>
</dbReference>
<name>A0A501PYY0_9FLAO</name>
<dbReference type="AlphaFoldDB" id="A0A501PYY0"/>
<protein>
    <submittedName>
        <fullName evidence="1">DUF2851 family protein</fullName>
    </submittedName>
</protein>
<evidence type="ECO:0000313" key="2">
    <source>
        <dbReference type="Proteomes" id="UP000319175"/>
    </source>
</evidence>
<accession>A0A501PYY0</accession>
<proteinExistence type="predicted"/>
<organism evidence="1 2">
    <name type="scientific">Flavobacterium microcysteis</name>
    <dbReference type="NCBI Taxonomy" id="2596891"/>
    <lineage>
        <taxon>Bacteria</taxon>
        <taxon>Pseudomonadati</taxon>
        <taxon>Bacteroidota</taxon>
        <taxon>Flavobacteriia</taxon>
        <taxon>Flavobacteriales</taxon>
        <taxon>Flavobacteriaceae</taxon>
        <taxon>Flavobacterium</taxon>
    </lineage>
</organism>
<dbReference type="Pfam" id="PF11013">
    <property type="entry name" value="DUF2851"/>
    <property type="match status" value="1"/>
</dbReference>
<evidence type="ECO:0000313" key="1">
    <source>
        <dbReference type="EMBL" id="TPD65769.1"/>
    </source>
</evidence>
<reference evidence="1 2" key="1">
    <citation type="submission" date="2019-06" db="EMBL/GenBank/DDBJ databases">
        <title>Flavobacterium sp. MaA-Y11 from geoumgang.</title>
        <authorList>
            <person name="Jeong S."/>
        </authorList>
    </citation>
    <scope>NUCLEOTIDE SEQUENCE [LARGE SCALE GENOMIC DNA]</scope>
    <source>
        <strain evidence="1 2">MaA-Y11</strain>
    </source>
</reference>
<dbReference type="OrthoDB" id="1005072at2"/>
<keyword evidence="2" id="KW-1185">Reference proteome</keyword>
<dbReference type="InterPro" id="IPR021272">
    <property type="entry name" value="DUF2851"/>
</dbReference>
<dbReference type="Proteomes" id="UP000319175">
    <property type="component" value="Unassembled WGS sequence"/>
</dbReference>
<dbReference type="EMBL" id="VFJE01000056">
    <property type="protein sequence ID" value="TPD65769.1"/>
    <property type="molecule type" value="Genomic_DNA"/>
</dbReference>
<gene>
    <name evidence="1" type="ORF">FJA49_16415</name>
</gene>
<comment type="caution">
    <text evidence="1">The sequence shown here is derived from an EMBL/GenBank/DDBJ whole genome shotgun (WGS) entry which is preliminary data.</text>
</comment>
<sequence length="422" mass="49847">MREDFLHFLWQFKKFDLARLQTTKGEKLTIVSSGLYLQKAGPDFFNAQIIIGTQKWAGNVEIHCRSSDWYLHSHETNPNYDNVILHVVWEHDTEVFRKDNTELAVLELSNYVPKKMLENYQSLMLDKTWLFCEKQIASVDGFVLDNWKERLFFERLEKKSLLIWKTFSETLNDWEALLFCLLAKNFGLNSNGETFLKIALSIPFQKIRKESFEVRNLEALFYGRAGLLDNENEDVYFLDLKERWDYLRHKHLLKKIYLDPVQFFRLRPSNFPTIRLSQLANLYHSRPGLFSEVIESKSLAEFYKLFNVSASDYWSDHYQFDRQSRKKEKKLTNVFIDLLLINTVVPLKFAHAAYLGNDISEEIVQLLREISAEKNIIIDKFQDFGITVNNAYETQALLQLKNEYCNKKRCLECGIGMELMKS</sequence>